<dbReference type="Pfam" id="PF02518">
    <property type="entry name" value="HATPase_c"/>
    <property type="match status" value="1"/>
</dbReference>
<dbReference type="SUPFAM" id="SSF55781">
    <property type="entry name" value="GAF domain-like"/>
    <property type="match status" value="2"/>
</dbReference>
<dbReference type="SUPFAM" id="SSF55874">
    <property type="entry name" value="ATPase domain of HSP90 chaperone/DNA topoisomerase II/histidine kinase"/>
    <property type="match status" value="1"/>
</dbReference>
<dbReference type="Pfam" id="PF13185">
    <property type="entry name" value="GAF_2"/>
    <property type="match status" value="1"/>
</dbReference>
<keyword evidence="7" id="KW-1185">Reference proteome</keyword>
<evidence type="ECO:0000313" key="6">
    <source>
        <dbReference type="EMBL" id="GAC82318.1"/>
    </source>
</evidence>
<dbReference type="PANTHER" id="PTHR24421">
    <property type="entry name" value="NITRATE/NITRITE SENSOR PROTEIN NARX-RELATED"/>
    <property type="match status" value="1"/>
</dbReference>
<name>A0ABQ0IFE2_9ACTN</name>
<feature type="domain" description="GAF" evidence="4">
    <location>
        <begin position="74"/>
        <end position="221"/>
    </location>
</feature>
<dbReference type="GO" id="GO:0016301">
    <property type="term" value="F:kinase activity"/>
    <property type="evidence" value="ECO:0007669"/>
    <property type="project" value="UniProtKB-KW"/>
</dbReference>
<dbReference type="Gene3D" id="3.30.450.40">
    <property type="match status" value="1"/>
</dbReference>
<dbReference type="Gene3D" id="1.20.5.1930">
    <property type="match status" value="1"/>
</dbReference>
<proteinExistence type="predicted"/>
<dbReference type="InterPro" id="IPR003018">
    <property type="entry name" value="GAF"/>
</dbReference>
<evidence type="ECO:0000313" key="7">
    <source>
        <dbReference type="Proteomes" id="UP000035021"/>
    </source>
</evidence>
<evidence type="ECO:0000256" key="2">
    <source>
        <dbReference type="ARBA" id="ARBA00022777"/>
    </source>
</evidence>
<feature type="domain" description="Histidine kinase/HSP90-like ATPase" evidence="5">
    <location>
        <begin position="483"/>
        <end position="577"/>
    </location>
</feature>
<evidence type="ECO:0000259" key="5">
    <source>
        <dbReference type="SMART" id="SM00387"/>
    </source>
</evidence>
<dbReference type="Pfam" id="PF07730">
    <property type="entry name" value="HisKA_3"/>
    <property type="match status" value="1"/>
</dbReference>
<dbReference type="SMART" id="SM00387">
    <property type="entry name" value="HATPase_c"/>
    <property type="match status" value="1"/>
</dbReference>
<dbReference type="InterPro" id="IPR029016">
    <property type="entry name" value="GAF-like_dom_sf"/>
</dbReference>
<evidence type="ECO:0000256" key="1">
    <source>
        <dbReference type="ARBA" id="ARBA00022679"/>
    </source>
</evidence>
<evidence type="ECO:0000256" key="3">
    <source>
        <dbReference type="ARBA" id="ARBA00023012"/>
    </source>
</evidence>
<accession>A0ABQ0IFE2</accession>
<keyword evidence="1" id="KW-0808">Transferase</keyword>
<dbReference type="InterPro" id="IPR011712">
    <property type="entry name" value="Sig_transdc_His_kin_sub3_dim/P"/>
</dbReference>
<keyword evidence="2 6" id="KW-0418">Kinase</keyword>
<dbReference type="EMBL" id="BAOQ01000001">
    <property type="protein sequence ID" value="GAC82318.1"/>
    <property type="molecule type" value="Genomic_DNA"/>
</dbReference>
<dbReference type="CDD" id="cd16917">
    <property type="entry name" value="HATPase_UhpB-NarQ-NarX-like"/>
    <property type="match status" value="1"/>
</dbReference>
<organism evidence="6 7">
    <name type="scientific">Gordonia paraffinivorans NBRC 108238</name>
    <dbReference type="NCBI Taxonomy" id="1223543"/>
    <lineage>
        <taxon>Bacteria</taxon>
        <taxon>Bacillati</taxon>
        <taxon>Actinomycetota</taxon>
        <taxon>Actinomycetes</taxon>
        <taxon>Mycobacteriales</taxon>
        <taxon>Gordoniaceae</taxon>
        <taxon>Gordonia</taxon>
    </lineage>
</organism>
<sequence length="577" mass="62233">MRVRAECLVRVDPRTAGSRLACVDSADKLLDAGSPKTGRRLREALDTLAEQGVDDPVLLRELLEAVLVVGQGVELDRALQRIVEVAGGLVDAKYGALGVRGPDGGLSEFVYTGITDAQRATMGHLPVGRGVLGLLIDDPQIHRIHDLGAHPTSVGFPPNHPPMHTFLGAPIMVRGEVFGSIYLTEKQSADTFSEVDETVVAVLAVAAGIAIDNAGLFERARTRHRWMQVLARRGSEPLAGIALSDTMSRMCVDVADLVGAVDVYLITELDGEVELRGHTGEPPRIDDFTAPSANSLTVQRAGAISPALVRRGARWTSVQPLQRASGAFGWMIITHRTRPYWEEEEIAGLAGVAEIASLAVVYAEQQQIARDLEVLEDRHRIARDLHDHVIQRLFAIGMSVQTLLAGTTDREAAKERLGQIMTDLDRTIAQIRTSIFDLQTASGSEDPTLRRRVLDIVSELSGHASISPSVNFEGPVDTVVPDTLGPHIDAVLREGLSNALRHAHAEHISVSVCADDVLTVEISDDGVGIDTDVTYRGLDNLTRRAEECDGTFSVVTRPRGERGDGGTTLTWSVPLVG</sequence>
<gene>
    <name evidence="6" type="ORF">GP2_001_01710</name>
</gene>
<dbReference type="InterPro" id="IPR036890">
    <property type="entry name" value="HATPase_C_sf"/>
</dbReference>
<comment type="caution">
    <text evidence="6">The sequence shown here is derived from an EMBL/GenBank/DDBJ whole genome shotgun (WGS) entry which is preliminary data.</text>
</comment>
<protein>
    <submittedName>
        <fullName evidence="6">Two-component histidine kinase</fullName>
    </submittedName>
</protein>
<dbReference type="Gene3D" id="3.30.565.10">
    <property type="entry name" value="Histidine kinase-like ATPase, C-terminal domain"/>
    <property type="match status" value="1"/>
</dbReference>
<dbReference type="Proteomes" id="UP000035021">
    <property type="component" value="Unassembled WGS sequence"/>
</dbReference>
<dbReference type="InterPro" id="IPR050482">
    <property type="entry name" value="Sensor_HK_TwoCompSys"/>
</dbReference>
<dbReference type="RefSeq" id="WP_006898548.1">
    <property type="nucleotide sequence ID" value="NZ_BAOQ01000001.1"/>
</dbReference>
<dbReference type="SMART" id="SM00065">
    <property type="entry name" value="GAF"/>
    <property type="match status" value="1"/>
</dbReference>
<keyword evidence="3" id="KW-0902">Two-component regulatory system</keyword>
<dbReference type="PANTHER" id="PTHR24421:SF56">
    <property type="entry name" value="OXYGEN SENSOR HISTIDINE KINASE RESPONSE REGULATOR DOST"/>
    <property type="match status" value="1"/>
</dbReference>
<evidence type="ECO:0000259" key="4">
    <source>
        <dbReference type="SMART" id="SM00065"/>
    </source>
</evidence>
<reference evidence="6 7" key="1">
    <citation type="submission" date="2013-02" db="EMBL/GenBank/DDBJ databases">
        <title>Whole genome shotgun sequence of Gordonia paraffinivorans NBRC 108238.</title>
        <authorList>
            <person name="Isaki-Nakamura S."/>
            <person name="Hosoyama A."/>
            <person name="Tsuchikane K."/>
            <person name="Ando Y."/>
            <person name="Baba S."/>
            <person name="Ohji S."/>
            <person name="Hamada M."/>
            <person name="Tamura T."/>
            <person name="Yamazoe A."/>
            <person name="Yamazaki S."/>
            <person name="Fujita N."/>
        </authorList>
    </citation>
    <scope>NUCLEOTIDE SEQUENCE [LARGE SCALE GENOMIC DNA]</scope>
    <source>
        <strain evidence="6 7">NBRC 108238</strain>
    </source>
</reference>
<dbReference type="InterPro" id="IPR003594">
    <property type="entry name" value="HATPase_dom"/>
</dbReference>